<dbReference type="AlphaFoldDB" id="A0A1S9PFP7"/>
<gene>
    <name evidence="2" type="ORF">BC343_04345</name>
</gene>
<dbReference type="PROSITE" id="PS50005">
    <property type="entry name" value="TPR"/>
    <property type="match status" value="1"/>
</dbReference>
<keyword evidence="1" id="KW-0802">TPR repeat</keyword>
<dbReference type="EMBL" id="MBTF01000012">
    <property type="protein sequence ID" value="OOQ59418.1"/>
    <property type="molecule type" value="Genomic_DNA"/>
</dbReference>
<proteinExistence type="predicted"/>
<dbReference type="Proteomes" id="UP000189739">
    <property type="component" value="Unassembled WGS sequence"/>
</dbReference>
<keyword evidence="3" id="KW-1185">Reference proteome</keyword>
<comment type="caution">
    <text evidence="2">The sequence shown here is derived from an EMBL/GenBank/DDBJ whole genome shotgun (WGS) entry which is preliminary data.</text>
</comment>
<dbReference type="STRING" id="1792845.BC343_04345"/>
<reference evidence="2 3" key="1">
    <citation type="submission" date="2016-07" db="EMBL/GenBank/DDBJ databases">
        <title>Genomic analysis of zinc-resistant bacterium Mucilaginibacter pedocola TBZ30.</title>
        <authorList>
            <person name="Huang J."/>
            <person name="Tang J."/>
        </authorList>
    </citation>
    <scope>NUCLEOTIDE SEQUENCE [LARGE SCALE GENOMIC DNA]</scope>
    <source>
        <strain evidence="2 3">TBZ30</strain>
    </source>
</reference>
<evidence type="ECO:0000313" key="2">
    <source>
        <dbReference type="EMBL" id="OOQ59418.1"/>
    </source>
</evidence>
<name>A0A1S9PFP7_9SPHI</name>
<dbReference type="InterPro" id="IPR011990">
    <property type="entry name" value="TPR-like_helical_dom_sf"/>
</dbReference>
<dbReference type="OrthoDB" id="796284at2"/>
<feature type="repeat" description="TPR" evidence="1">
    <location>
        <begin position="45"/>
        <end position="78"/>
    </location>
</feature>
<organism evidence="2 3">
    <name type="scientific">Mucilaginibacter pedocola</name>
    <dbReference type="NCBI Taxonomy" id="1792845"/>
    <lineage>
        <taxon>Bacteria</taxon>
        <taxon>Pseudomonadati</taxon>
        <taxon>Bacteroidota</taxon>
        <taxon>Sphingobacteriia</taxon>
        <taxon>Sphingobacteriales</taxon>
        <taxon>Sphingobacteriaceae</taxon>
        <taxon>Mucilaginibacter</taxon>
    </lineage>
</organism>
<dbReference type="SUPFAM" id="SSF48452">
    <property type="entry name" value="TPR-like"/>
    <property type="match status" value="2"/>
</dbReference>
<evidence type="ECO:0000313" key="3">
    <source>
        <dbReference type="Proteomes" id="UP000189739"/>
    </source>
</evidence>
<protein>
    <submittedName>
        <fullName evidence="2">Uncharacterized protein</fullName>
    </submittedName>
</protein>
<sequence length="173" mass="19692">MLLSAEKQSSTAAEKSEEELIAQLITQQRFADAYLLLQKEAADSTVTQYNLSLCYYSAGKYREAILSLDKAQQLFPVNAGQTKPFADSFYTAMLAQQNQLDRHYQPISQKYINLMAPVVADAIIRLKTDCWLQMGHYNKVVELATPLAYKNYRNISEALAIAKQNLEKHEHRI</sequence>
<dbReference type="InterPro" id="IPR019734">
    <property type="entry name" value="TPR_rpt"/>
</dbReference>
<evidence type="ECO:0000256" key="1">
    <source>
        <dbReference type="PROSITE-ProRule" id="PRU00339"/>
    </source>
</evidence>
<accession>A0A1S9PFP7</accession>
<dbReference type="SMART" id="SM00028">
    <property type="entry name" value="TPR"/>
    <property type="match status" value="1"/>
</dbReference>
<dbReference type="RefSeq" id="WP_078348147.1">
    <property type="nucleotide sequence ID" value="NZ_MBTF01000012.1"/>
</dbReference>